<dbReference type="Proteomes" id="UP000604046">
    <property type="component" value="Unassembled WGS sequence"/>
</dbReference>
<evidence type="ECO:0000256" key="6">
    <source>
        <dbReference type="ARBA" id="ARBA00022837"/>
    </source>
</evidence>
<keyword evidence="8 10" id="KW-0560">Oxidoreductase</keyword>
<dbReference type="PROSITE" id="PS50222">
    <property type="entry name" value="EF_HAND_2"/>
    <property type="match status" value="6"/>
</dbReference>
<feature type="compositionally biased region" description="Polar residues" evidence="11">
    <location>
        <begin position="10"/>
        <end position="19"/>
    </location>
</feature>
<keyword evidence="15" id="KW-1185">Reference proteome</keyword>
<evidence type="ECO:0000259" key="13">
    <source>
        <dbReference type="PROSITE" id="PS51324"/>
    </source>
</evidence>
<feature type="domain" description="EF-hand" evidence="12">
    <location>
        <begin position="202"/>
        <end position="237"/>
    </location>
</feature>
<dbReference type="SUPFAM" id="SSF52833">
    <property type="entry name" value="Thioredoxin-like"/>
    <property type="match status" value="1"/>
</dbReference>
<organism evidence="14 15">
    <name type="scientific">Symbiodinium natans</name>
    <dbReference type="NCBI Taxonomy" id="878477"/>
    <lineage>
        <taxon>Eukaryota</taxon>
        <taxon>Sar</taxon>
        <taxon>Alveolata</taxon>
        <taxon>Dinophyceae</taxon>
        <taxon>Suessiales</taxon>
        <taxon>Symbiodiniaceae</taxon>
        <taxon>Symbiodinium</taxon>
    </lineage>
</organism>
<keyword evidence="4" id="KW-0677">Repeat</keyword>
<dbReference type="InterPro" id="IPR018247">
    <property type="entry name" value="EF_Hand_1_Ca_BS"/>
</dbReference>
<name>A0A812Q4B7_9DINO</name>
<dbReference type="Pfam" id="PF13405">
    <property type="entry name" value="EF-hand_6"/>
    <property type="match status" value="1"/>
</dbReference>
<dbReference type="InterPro" id="IPR011992">
    <property type="entry name" value="EF-hand-dom_pair"/>
</dbReference>
<keyword evidence="3" id="KW-0479">Metal-binding</keyword>
<dbReference type="EMBL" id="CAJNDS010002161">
    <property type="protein sequence ID" value="CAE7356438.1"/>
    <property type="molecule type" value="Genomic_DNA"/>
</dbReference>
<evidence type="ECO:0000256" key="11">
    <source>
        <dbReference type="SAM" id="MobiDB-lite"/>
    </source>
</evidence>
<comment type="caution">
    <text evidence="14">The sequence shown here is derived from an EMBL/GenBank/DDBJ whole genome shotgun (WGS) entry which is preliminary data.</text>
</comment>
<dbReference type="GO" id="GO:0016460">
    <property type="term" value="C:myosin II complex"/>
    <property type="evidence" value="ECO:0007669"/>
    <property type="project" value="TreeGrafter"/>
</dbReference>
<dbReference type="GO" id="GO:0005509">
    <property type="term" value="F:calcium ion binding"/>
    <property type="evidence" value="ECO:0007669"/>
    <property type="project" value="InterPro"/>
</dbReference>
<feature type="domain" description="EF-hand" evidence="12">
    <location>
        <begin position="615"/>
        <end position="650"/>
    </location>
</feature>
<dbReference type="InterPro" id="IPR002048">
    <property type="entry name" value="EF_hand_dom"/>
</dbReference>
<dbReference type="Gene3D" id="1.20.120.310">
    <property type="entry name" value="ERV/ALR sulfhydryl oxidase domain"/>
    <property type="match status" value="1"/>
</dbReference>
<dbReference type="InterPro" id="IPR036774">
    <property type="entry name" value="ERV/ALR_sulphydryl_oxid_sf"/>
</dbReference>
<keyword evidence="5 10" id="KW-0274">FAD</keyword>
<comment type="catalytic activity">
    <reaction evidence="10">
        <text>2 R'C(R)SH + O2 = R'C(R)S-S(R)CR' + H2O2</text>
        <dbReference type="Rhea" id="RHEA:17357"/>
        <dbReference type="ChEBI" id="CHEBI:15379"/>
        <dbReference type="ChEBI" id="CHEBI:16240"/>
        <dbReference type="ChEBI" id="CHEBI:16520"/>
        <dbReference type="ChEBI" id="CHEBI:17412"/>
        <dbReference type="EC" id="1.8.3.2"/>
    </reaction>
</comment>
<dbReference type="PROSITE" id="PS51324">
    <property type="entry name" value="ERV_ALR"/>
    <property type="match status" value="1"/>
</dbReference>
<dbReference type="PROSITE" id="PS00018">
    <property type="entry name" value="EF_HAND_1"/>
    <property type="match status" value="5"/>
</dbReference>
<dbReference type="SUPFAM" id="SSF47473">
    <property type="entry name" value="EF-hand"/>
    <property type="match status" value="4"/>
</dbReference>
<protein>
    <recommendedName>
        <fullName evidence="10">Sulfhydryl oxidase</fullName>
        <ecNumber evidence="10">1.8.3.2</ecNumber>
    </recommendedName>
</protein>
<dbReference type="OrthoDB" id="186625at2759"/>
<dbReference type="InterPro" id="IPR036249">
    <property type="entry name" value="Thioredoxin-like_sf"/>
</dbReference>
<dbReference type="Pfam" id="PF13499">
    <property type="entry name" value="EF-hand_7"/>
    <property type="match status" value="2"/>
</dbReference>
<dbReference type="GO" id="GO:0016972">
    <property type="term" value="F:thiol oxidase activity"/>
    <property type="evidence" value="ECO:0007669"/>
    <property type="project" value="UniProtKB-EC"/>
</dbReference>
<evidence type="ECO:0000256" key="7">
    <source>
        <dbReference type="ARBA" id="ARBA00022990"/>
    </source>
</evidence>
<feature type="domain" description="EF-hand" evidence="12">
    <location>
        <begin position="371"/>
        <end position="406"/>
    </location>
</feature>
<evidence type="ECO:0000313" key="14">
    <source>
        <dbReference type="EMBL" id="CAE7356438.1"/>
    </source>
</evidence>
<evidence type="ECO:0000313" key="15">
    <source>
        <dbReference type="Proteomes" id="UP000604046"/>
    </source>
</evidence>
<feature type="domain" description="EF-hand" evidence="12">
    <location>
        <begin position="238"/>
        <end position="273"/>
    </location>
</feature>
<dbReference type="SUPFAM" id="SSF69000">
    <property type="entry name" value="FAD-dependent thiol oxidase"/>
    <property type="match status" value="1"/>
</dbReference>
<evidence type="ECO:0000256" key="8">
    <source>
        <dbReference type="ARBA" id="ARBA00023002"/>
    </source>
</evidence>
<keyword evidence="7" id="KW-0007">Acetylation</keyword>
<dbReference type="CDD" id="cd02961">
    <property type="entry name" value="PDI_a_family"/>
    <property type="match status" value="1"/>
</dbReference>
<evidence type="ECO:0000256" key="4">
    <source>
        <dbReference type="ARBA" id="ARBA00022737"/>
    </source>
</evidence>
<dbReference type="Gene3D" id="3.40.30.10">
    <property type="entry name" value="Glutaredoxin"/>
    <property type="match status" value="1"/>
</dbReference>
<dbReference type="Pfam" id="PF04777">
    <property type="entry name" value="Evr1_Alr"/>
    <property type="match status" value="1"/>
</dbReference>
<sequence>MVGEPFRPISPQTEWQGSTLADLARSSKRATRYPEKNGRLPTPAYKKRQGPTIEVFGDSFATIDEEDDSSSESSFGNGSEEAFPMPRGPRRLSKFSRHSVDEMLKKKTQSLLPDLQLVLERLRSGAEGLSESELERYNVAFFRFKDPDGPEMHKDELPQVLEFLGFPLPDAVQCRQIADECAEYETLEKVDFITFMERYLDWELQRYKEIFSSYDEDGSGFLDTTELMTFISSLGFTPLRSMVKEALNLVDLDRNGLLDFEEVVLLMHCYRHTEGFTVEELQTLSAIFTDVIEQVARRREGSNLLPADMLGDVLVQFFGPAQAAKASELQQDCIARAAKRENATSADYGKKFTLGLGFHEAVLWARRLRDKEFEAYREAFQKFDEDGSNSIDMDELQKVIKTLGYTMTKSTIVEIKQVAFARTDLEDVCNKTSAEVLDSESMDYDSFVHFMLMLQQSDGFSKAEIQEIKATFKKFDEDGSGDIDVCELSDMLRFQGHHTSIDEVRRLHARVDFNGSGALDLAEFVRFMRLHREEMLEAVRQAFDTLKDLSTGMLSADRIPFAVAKLEYATEDRRISVEPFLPRVALDFDGFVTLCDKIREAQVAADRKRAGFCDRDIDHFWGLFLSYDTKKAGVLSTEECTNLLAALGFHVRTVEEQQDLKGLLQQARSIAEAAGVDSRNDNGSVNFYVLLQLLQALFVNHEREAEAALTQVAEEADFSMSEVTEFLDIFTSYWAEELPPGEAENPNNRLTKKSISRSSVYKLLRAMGIRLDPALKDTLDKQVAHLSGERLEFHGFLRLMRWMVEVNFAQINNGTTPSYRATLFSASCFTIPIFPGQMCRKLDPGHVGVCMLCRVLGAVSLQFAEWTEPGRRKACEGPLAVIQVMRLVSRSEILCLVLLQHSLACRRWWQRKSDGLWLREAGKCPWKGGGSLWGELEIPSEVMDNTWLNSSDSSVGGGVTITVELEREGLPEYELSEEPPDLADRFEELGSRCTKTKPRRTADCGLFEDGKLQALSNKIGEKSCQHPEAKEARALFCRYPPRFYGHAGICNQYSQFCPFEELRVESNPLLIDTAVINVDADMFHSMEECGVFHKQLWIFKVFVHWCPHCQQLMPLLYRLALVLRQRGVNTLRFGAVNCATEHELCATQNWPGHPLLVARYLGPNRAVHDAIEHWVDVVKDAQLRQMLPRYALPGEFPVLKLLLEQLPSSVLSKSSWSSLFDAEGEHSQASGCANLTALHPEFPEATSDQVGNGWHDAEHNFTTRQRWTDALLMLRHVLQEWIAPIGDDGNADAFSHQQLLVMEPWIELLARNIPAAFGLAETLQALHGALLQRVRASQTEAGSSLCADEWKSLTTPVLTQIAQVGQRDFAVPSACASDTCRMWSLLHTLASEGLRLEQLPRKSPLTLSPSAPDVMMRTVYGFLEQFFKCHYCRRHFLKNFEAGSFGRDLAFTSRKQVVLYFWRFHNAVSVRVTAWHRCNATDRRWPPSSLCLRCWKHTDDDWPVLSEAHDVVKGGAARALDLKASPDEDEVLDFLQSAFTEPEEMS</sequence>
<feature type="domain" description="EF-hand" evidence="12">
    <location>
        <begin position="463"/>
        <end position="498"/>
    </location>
</feature>
<evidence type="ECO:0000256" key="2">
    <source>
        <dbReference type="ARBA" id="ARBA00022630"/>
    </source>
</evidence>
<keyword evidence="6" id="KW-0106">Calcium</keyword>
<accession>A0A812Q4B7</accession>
<dbReference type="PANTHER" id="PTHR23048:SF0">
    <property type="entry name" value="CALMODULIN LIKE 3"/>
    <property type="match status" value="1"/>
</dbReference>
<comment type="cofactor">
    <cofactor evidence="1 10">
        <name>FAD</name>
        <dbReference type="ChEBI" id="CHEBI:57692"/>
    </cofactor>
</comment>
<dbReference type="CDD" id="cd00051">
    <property type="entry name" value="EFh"/>
    <property type="match status" value="1"/>
</dbReference>
<evidence type="ECO:0000256" key="5">
    <source>
        <dbReference type="ARBA" id="ARBA00022827"/>
    </source>
</evidence>
<dbReference type="SMART" id="SM00054">
    <property type="entry name" value="EFh"/>
    <property type="match status" value="5"/>
</dbReference>
<dbReference type="InterPro" id="IPR050230">
    <property type="entry name" value="CALM/Myosin/TropC-like"/>
</dbReference>
<evidence type="ECO:0000256" key="10">
    <source>
        <dbReference type="RuleBase" id="RU371123"/>
    </source>
</evidence>
<dbReference type="EC" id="1.8.3.2" evidence="10"/>
<feature type="region of interest" description="Disordered" evidence="11">
    <location>
        <begin position="1"/>
        <end position="92"/>
    </location>
</feature>
<keyword evidence="9" id="KW-1015">Disulfide bond</keyword>
<proteinExistence type="predicted"/>
<evidence type="ECO:0000256" key="3">
    <source>
        <dbReference type="ARBA" id="ARBA00022723"/>
    </source>
</evidence>
<reference evidence="14" key="1">
    <citation type="submission" date="2021-02" db="EMBL/GenBank/DDBJ databases">
        <authorList>
            <person name="Dougan E. K."/>
            <person name="Rhodes N."/>
            <person name="Thang M."/>
            <person name="Chan C."/>
        </authorList>
    </citation>
    <scope>NUCLEOTIDE SEQUENCE</scope>
</reference>
<feature type="domain" description="ERV/ALR sulfhydryl oxidase" evidence="13">
    <location>
        <begin position="1370"/>
        <end position="1495"/>
    </location>
</feature>
<feature type="domain" description="EF-hand" evidence="12">
    <location>
        <begin position="499"/>
        <end position="534"/>
    </location>
</feature>
<dbReference type="PANTHER" id="PTHR23048">
    <property type="entry name" value="MYOSIN LIGHT CHAIN 1, 3"/>
    <property type="match status" value="1"/>
</dbReference>
<gene>
    <name evidence="14" type="primary">CABP1</name>
    <name evidence="14" type="ORF">SNAT2548_LOCUS18977</name>
</gene>
<evidence type="ECO:0000259" key="12">
    <source>
        <dbReference type="PROSITE" id="PS50222"/>
    </source>
</evidence>
<dbReference type="Gene3D" id="1.10.238.10">
    <property type="entry name" value="EF-hand"/>
    <property type="match status" value="4"/>
</dbReference>
<evidence type="ECO:0000256" key="9">
    <source>
        <dbReference type="ARBA" id="ARBA00023157"/>
    </source>
</evidence>
<evidence type="ECO:0000256" key="1">
    <source>
        <dbReference type="ARBA" id="ARBA00001974"/>
    </source>
</evidence>
<dbReference type="InterPro" id="IPR017905">
    <property type="entry name" value="ERV/ALR_sulphydryl_oxidase"/>
</dbReference>
<keyword evidence="2 10" id="KW-0285">Flavoprotein</keyword>